<evidence type="ECO:0000256" key="2">
    <source>
        <dbReference type="ARBA" id="ARBA00023295"/>
    </source>
</evidence>
<gene>
    <name evidence="5" type="ORF">A3A48_00805</name>
</gene>
<organism evidence="5 6">
    <name type="scientific">Candidatus Curtissbacteria bacterium RIFCSPLOWO2_01_FULL_37_9</name>
    <dbReference type="NCBI Taxonomy" id="1797724"/>
    <lineage>
        <taxon>Bacteria</taxon>
        <taxon>Candidatus Curtissiibacteriota</taxon>
    </lineage>
</organism>
<sequence length="366" mass="43143">MLTRILLLVFLIIVIYIAYAFANPIPKRNVDPAFEPMYGFSFSFEQARWYGLNPRESFIQLLEEVDFKWIRLPFFWDQMTTDGEFNNNFDDLRFAIEEAQKRNIDVIVALGAKTPYYPEYHWPKEIEKQVKFGRRITIDHPVAKDILYIDRRVVKELSVYDNIIYWQVENEPLIGNVNKWKIDFALIKAEVEVVRSTDSKKRPIILNHAATGFYDRSWQKLLPILRAGDVFAVNAFFKTKGIDLITASILGQEIHFPWPDYLVWPVQSWFLLSPNFESIKNQVEKNGAKFWIMEMQSEPYINNLKAANNSSFFLNPKDIITEDHFLKSYKVESIGFWGVHFWQFREKHGDSTWIDTAKSIINNSKN</sequence>
<comment type="caution">
    <text evidence="5">The sequence shown here is derived from an EMBL/GenBank/DDBJ whole genome shotgun (WGS) entry which is preliminary data.</text>
</comment>
<keyword evidence="2 3" id="KW-0326">Glycosidase</keyword>
<proteinExistence type="inferred from homology"/>
<dbReference type="Pfam" id="PF00150">
    <property type="entry name" value="Cellulase"/>
    <property type="match status" value="1"/>
</dbReference>
<dbReference type="EMBL" id="MFBN01000017">
    <property type="protein sequence ID" value="OGD95539.1"/>
    <property type="molecule type" value="Genomic_DNA"/>
</dbReference>
<dbReference type="STRING" id="1797724.A3A48_00805"/>
<protein>
    <recommendedName>
        <fullName evidence="4">Glycoside hydrolase family 5 domain-containing protein</fullName>
    </recommendedName>
</protein>
<evidence type="ECO:0000313" key="5">
    <source>
        <dbReference type="EMBL" id="OGD95539.1"/>
    </source>
</evidence>
<feature type="domain" description="Glycoside hydrolase family 5" evidence="4">
    <location>
        <begin position="41"/>
        <end position="209"/>
    </location>
</feature>
<name>A0A1F5GUN1_9BACT</name>
<evidence type="ECO:0000256" key="3">
    <source>
        <dbReference type="RuleBase" id="RU361153"/>
    </source>
</evidence>
<dbReference type="Gene3D" id="3.20.20.80">
    <property type="entry name" value="Glycosidases"/>
    <property type="match status" value="1"/>
</dbReference>
<evidence type="ECO:0000313" key="6">
    <source>
        <dbReference type="Proteomes" id="UP000178336"/>
    </source>
</evidence>
<dbReference type="SUPFAM" id="SSF51445">
    <property type="entry name" value="(Trans)glycosidases"/>
    <property type="match status" value="1"/>
</dbReference>
<dbReference type="AlphaFoldDB" id="A0A1F5GUN1"/>
<comment type="similarity">
    <text evidence="3">Belongs to the glycosyl hydrolase 5 (cellulase A) family.</text>
</comment>
<reference evidence="5 6" key="1">
    <citation type="journal article" date="2016" name="Nat. Commun.">
        <title>Thousands of microbial genomes shed light on interconnected biogeochemical processes in an aquifer system.</title>
        <authorList>
            <person name="Anantharaman K."/>
            <person name="Brown C.T."/>
            <person name="Hug L.A."/>
            <person name="Sharon I."/>
            <person name="Castelle C.J."/>
            <person name="Probst A.J."/>
            <person name="Thomas B.C."/>
            <person name="Singh A."/>
            <person name="Wilkins M.J."/>
            <person name="Karaoz U."/>
            <person name="Brodie E.L."/>
            <person name="Williams K.H."/>
            <person name="Hubbard S.S."/>
            <person name="Banfield J.F."/>
        </authorList>
    </citation>
    <scope>NUCLEOTIDE SEQUENCE [LARGE SCALE GENOMIC DNA]</scope>
</reference>
<dbReference type="Proteomes" id="UP000178336">
    <property type="component" value="Unassembled WGS sequence"/>
</dbReference>
<evidence type="ECO:0000259" key="4">
    <source>
        <dbReference type="Pfam" id="PF00150"/>
    </source>
</evidence>
<keyword evidence="1 3" id="KW-0378">Hydrolase</keyword>
<evidence type="ECO:0000256" key="1">
    <source>
        <dbReference type="ARBA" id="ARBA00022801"/>
    </source>
</evidence>
<dbReference type="InterPro" id="IPR001547">
    <property type="entry name" value="Glyco_hydro_5"/>
</dbReference>
<dbReference type="GO" id="GO:0004553">
    <property type="term" value="F:hydrolase activity, hydrolyzing O-glycosyl compounds"/>
    <property type="evidence" value="ECO:0007669"/>
    <property type="project" value="InterPro"/>
</dbReference>
<dbReference type="GO" id="GO:0000272">
    <property type="term" value="P:polysaccharide catabolic process"/>
    <property type="evidence" value="ECO:0007669"/>
    <property type="project" value="InterPro"/>
</dbReference>
<dbReference type="InterPro" id="IPR017853">
    <property type="entry name" value="GH"/>
</dbReference>
<accession>A0A1F5GUN1</accession>